<feature type="compositionally biased region" description="Basic and acidic residues" evidence="7">
    <location>
        <begin position="131"/>
        <end position="144"/>
    </location>
</feature>
<keyword evidence="4" id="KW-0863">Zinc-finger</keyword>
<evidence type="ECO:0000256" key="1">
    <source>
        <dbReference type="ARBA" id="ARBA00004496"/>
    </source>
</evidence>
<feature type="domain" description="RZ-type" evidence="8">
    <location>
        <begin position="2394"/>
        <end position="2474"/>
    </location>
</feature>
<dbReference type="InterPro" id="IPR045055">
    <property type="entry name" value="DNA2/NAM7-like"/>
</dbReference>
<evidence type="ECO:0000256" key="5">
    <source>
        <dbReference type="ARBA" id="ARBA00022833"/>
    </source>
</evidence>
<feature type="region of interest" description="Disordered" evidence="7">
    <location>
        <begin position="110"/>
        <end position="144"/>
    </location>
</feature>
<protein>
    <recommendedName>
        <fullName evidence="8">RZ-type domain-containing protein</fullName>
    </recommendedName>
</protein>
<feature type="compositionally biased region" description="Polar residues" evidence="7">
    <location>
        <begin position="305"/>
        <end position="314"/>
    </location>
</feature>
<feature type="region of interest" description="Disordered" evidence="7">
    <location>
        <begin position="346"/>
        <end position="467"/>
    </location>
</feature>
<evidence type="ECO:0000256" key="3">
    <source>
        <dbReference type="ARBA" id="ARBA00022723"/>
    </source>
</evidence>
<accession>A0ABD3V8E6</accession>
<feature type="region of interest" description="Disordered" evidence="7">
    <location>
        <begin position="602"/>
        <end position="629"/>
    </location>
</feature>
<evidence type="ECO:0000256" key="4">
    <source>
        <dbReference type="ARBA" id="ARBA00022771"/>
    </source>
</evidence>
<organism evidence="9 10">
    <name type="scientific">Sinanodonta woodiana</name>
    <name type="common">Chinese pond mussel</name>
    <name type="synonym">Anodonta woodiana</name>
    <dbReference type="NCBI Taxonomy" id="1069815"/>
    <lineage>
        <taxon>Eukaryota</taxon>
        <taxon>Metazoa</taxon>
        <taxon>Spiralia</taxon>
        <taxon>Lophotrochozoa</taxon>
        <taxon>Mollusca</taxon>
        <taxon>Bivalvia</taxon>
        <taxon>Autobranchia</taxon>
        <taxon>Heteroconchia</taxon>
        <taxon>Palaeoheterodonta</taxon>
        <taxon>Unionida</taxon>
        <taxon>Unionoidea</taxon>
        <taxon>Unionidae</taxon>
        <taxon>Unioninae</taxon>
        <taxon>Sinanodonta</taxon>
    </lineage>
</organism>
<comment type="caution">
    <text evidence="9">The sequence shown here is derived from an EMBL/GenBank/DDBJ whole genome shotgun (WGS) entry which is preliminary data.</text>
</comment>
<feature type="region of interest" description="Disordered" evidence="7">
    <location>
        <begin position="295"/>
        <end position="319"/>
    </location>
</feature>
<reference evidence="9 10" key="1">
    <citation type="submission" date="2024-11" db="EMBL/GenBank/DDBJ databases">
        <title>Chromosome-level genome assembly of the freshwater bivalve Anodonta woodiana.</title>
        <authorList>
            <person name="Chen X."/>
        </authorList>
    </citation>
    <scope>NUCLEOTIDE SEQUENCE [LARGE SCALE GENOMIC DNA]</scope>
    <source>
        <strain evidence="9">MN2024</strain>
        <tissue evidence="9">Gills</tissue>
    </source>
</reference>
<dbReference type="Gene3D" id="3.40.50.300">
    <property type="entry name" value="P-loop containing nucleotide triphosphate hydrolases"/>
    <property type="match status" value="3"/>
</dbReference>
<feature type="compositionally biased region" description="Basic and acidic residues" evidence="7">
    <location>
        <begin position="617"/>
        <end position="629"/>
    </location>
</feature>
<dbReference type="PANTHER" id="PTHR10887">
    <property type="entry name" value="DNA2/NAM7 HELICASE FAMILY"/>
    <property type="match status" value="1"/>
</dbReference>
<feature type="compositionally biased region" description="Basic and acidic residues" evidence="7">
    <location>
        <begin position="346"/>
        <end position="368"/>
    </location>
</feature>
<dbReference type="PANTHER" id="PTHR10887:SF341">
    <property type="entry name" value="NFX1-TYPE ZINC FINGER-CONTAINING PROTEIN 1"/>
    <property type="match status" value="1"/>
</dbReference>
<evidence type="ECO:0000313" key="9">
    <source>
        <dbReference type="EMBL" id="KAL3857871.1"/>
    </source>
</evidence>
<dbReference type="PROSITE" id="PS51981">
    <property type="entry name" value="ZF_RZ"/>
    <property type="match status" value="1"/>
</dbReference>
<evidence type="ECO:0000259" key="8">
    <source>
        <dbReference type="PROSITE" id="PS51981"/>
    </source>
</evidence>
<dbReference type="InterPro" id="IPR027417">
    <property type="entry name" value="P-loop_NTPase"/>
</dbReference>
<gene>
    <name evidence="9" type="ORF">ACJMK2_012500</name>
</gene>
<proteinExistence type="predicted"/>
<dbReference type="SUPFAM" id="SSF52540">
    <property type="entry name" value="P-loop containing nucleoside triphosphate hydrolases"/>
    <property type="match status" value="1"/>
</dbReference>
<dbReference type="CDD" id="cd18808">
    <property type="entry name" value="SF1_C_Upf1"/>
    <property type="match status" value="1"/>
</dbReference>
<dbReference type="InterPro" id="IPR041679">
    <property type="entry name" value="DNA2/NAM7-like_C"/>
</dbReference>
<feature type="compositionally biased region" description="Basic and acidic residues" evidence="7">
    <location>
        <begin position="241"/>
        <end position="250"/>
    </location>
</feature>
<dbReference type="InterPro" id="IPR057373">
    <property type="entry name" value="ZNFX1"/>
</dbReference>
<feature type="compositionally biased region" description="Basic residues" evidence="7">
    <location>
        <begin position="535"/>
        <end position="547"/>
    </location>
</feature>
<feature type="compositionally biased region" description="Basic and acidic residues" evidence="7">
    <location>
        <begin position="548"/>
        <end position="565"/>
    </location>
</feature>
<feature type="region of interest" description="Disordered" evidence="7">
    <location>
        <begin position="515"/>
        <end position="565"/>
    </location>
</feature>
<dbReference type="InterPro" id="IPR041677">
    <property type="entry name" value="DNA2/NAM7_AAA_11"/>
</dbReference>
<keyword evidence="6" id="KW-0391">Immunity</keyword>
<name>A0ABD3V8E6_SINWO</name>
<dbReference type="EMBL" id="JBJQND010000013">
    <property type="protein sequence ID" value="KAL3857871.1"/>
    <property type="molecule type" value="Genomic_DNA"/>
</dbReference>
<feature type="compositionally biased region" description="Basic and acidic residues" evidence="7">
    <location>
        <begin position="404"/>
        <end position="422"/>
    </location>
</feature>
<evidence type="ECO:0000256" key="6">
    <source>
        <dbReference type="ARBA" id="ARBA00022859"/>
    </source>
</evidence>
<keyword evidence="10" id="KW-1185">Reference proteome</keyword>
<dbReference type="Pfam" id="PF13086">
    <property type="entry name" value="AAA_11"/>
    <property type="match status" value="1"/>
</dbReference>
<dbReference type="Pfam" id="PF25396">
    <property type="entry name" value="ZNFX1"/>
    <property type="match status" value="1"/>
</dbReference>
<feature type="compositionally biased region" description="Basic and acidic residues" evidence="7">
    <location>
        <begin position="457"/>
        <end position="467"/>
    </location>
</feature>
<keyword evidence="3" id="KW-0479">Metal-binding</keyword>
<keyword evidence="5" id="KW-0862">Zinc</keyword>
<dbReference type="Pfam" id="PF20173">
    <property type="entry name" value="ZnF_RZ-type"/>
    <property type="match status" value="1"/>
</dbReference>
<evidence type="ECO:0000256" key="2">
    <source>
        <dbReference type="ARBA" id="ARBA00022490"/>
    </source>
</evidence>
<feature type="compositionally biased region" description="Basic and acidic residues" evidence="7">
    <location>
        <begin position="434"/>
        <end position="449"/>
    </location>
</feature>
<evidence type="ECO:0000256" key="7">
    <source>
        <dbReference type="SAM" id="MobiDB-lite"/>
    </source>
</evidence>
<dbReference type="Pfam" id="PF13087">
    <property type="entry name" value="AAA_12"/>
    <property type="match status" value="1"/>
</dbReference>
<sequence length="2496" mass="290112">MRNRTTTSRRRRKRRGSEIVHLRLVNNSKRQTALGTNEHVDNSEILESSGNEEDAKNKAELSSIRPNIDYSDILVSYEDMTKVEGNTDFSGDICERIRQSMFVEDEILQINDEKETSDTNVSNCSGNSEIPTEKDDGHRSRQVQENEISITAGKYVATQTRQDEHFHEQSDLKSIPLDIVCNSNKDEGSEIDRKMIGSDETREEGEIYEDEYVQKQLIQDFSSLRKYLHEAFGFKPKKRRQPELKEERGSKQRRYKEAQNLNNKRSHFLQPSAEKEIWARNVSYNKGKTEISNKGLVNSDCHRSGQGNVPSITSRKYDHVTTEEHKVKENIHELGDLKSISSDTTRIADESLGTDKEKTASSELREEGEIYEDVQTQPKKLIKTVQKRDDDVVNVRSNKRRQTGSKDERRSKRRRDSDEHYVKNSRPHLQHKTNVSDRRRYTDTSDQRSPRPLHIYHQKEKYLTTDPRTSEERNVFIPDYLSEERCHLILDQNQTYIERSSFRIAVRNSGLSSSPVLKYDQRRDPPSPTSSISIKGRKQNRSKSHFVQRRDKREQIRRGRDNETLGFRDLKNKSLHDGKGTFDFASESNNYGRDIYRRNREQSGWECPSRNKNNRNSADHQQNEGYRIPRLEYDSRFSSLNDDSYNDNRTDVTNYDYQTPFERRDMFTTHTEERKWEGEHVSKEKLNFHDKNDRYPRNDTCYHVTHSDKIWESRISNTRPSAKRFGIIPSNRTEINDRKYGLNVEYSFLGTLKYLSRPCHSNDEIANILATRSDELSQYLRKNEKCPNLSSLVNIFARCVECKVSTTSMRTVMYILRTNRFFERKDVIDSLKQMRTIPTNSSSDQTFIYGLLLVMKAMIDTVNLEENDTTIARSLIESIINHRSEDVSLVRQSIVLKAITESFERKQKKREENGEIRGELFAETLPILPDIDIIRQVKDTDIPKHDIGQKFENDRHYVSHMFVLFREDFIRPLCKGVRDYISYRERGSVAKFRSTDVRLFEDVRLHSAVSNVDNGIVWTVQFEFKVQGNCYIPSVLQYGSLLCLSPDDFKTMCYATVVNRDYLQHGHIDIKFLNHNDMAAYVDKSFVMLESRAFYEAYSHTLSLLKELALGLVQGKLTLPFGKYLLGNTSHIEHPKYLVECGHISFTCLKSYRDGRTARINSLSEVKVLDSTTWPSSKDLGLDISQHEALKLALTKEISLIQGPPGTGKTTMGIRIAELLLHNKHAWRGNKQKPMLLVSYTNHALDQFLQLLLNTPVMANCLRKDVVRVGSRCEIEHLDKFTLKSHRKLQKPNLLPFLANYAQLTSIEAILVQLMNSIKCYKACLVHERTFREMDLIPAWMYNQLVGHLYRERLQSANETSLWIWLDLHSLSNRTELSSNPGKQSTQSGYVTKKEFMNEEFERVLDDVEVERDVTIMSQDDFAMCPAVAIDDGILREDPYYQHIDKNQISGLMESIIQELSVKDRMTKEETEKVKDIWRLSTVDRWRLYRYWVFEATFPLYQQLYRHEREYDDASRRYLESRNHLDCKIMKDACLVAMTTTAAARYTNILQEVAPAVVIIEEAAQVSEQHVLGALSSACQHLIMIGDHQQLQPAYNDYDLVRMHHTDVSLFERLIRNGMCYQQLENQHRMRPEIASLLVPHIYKSLKNHESVFKYSDIKGIASNVFFIAHEEEEDNFDESSRHSNTYEAEFISKLYRHLRLQGYFQHEITVLSFYKDQVQLLRKKIRKLEQRDEFLMNISPERCTENTLIPGDISAKSKIKNKPEVRITAVDNFQGEENRIVLLSLVRSNKNKKIGYLQVPNRVCVALSRAREGFFVIGNMTCLRQSSTLWEKVISKVHRSGLCGKHLELKCVNHKDTKMIVKTPRDFEKYKDGGCNQPCTHRMDCGHTCSRKCHNDDPDHKIPCKKVCEKYCENGHCHEKLCYEPIGKCKESDNVILPRCGHTKVKMCFEDASEVKCDERCDKELTCGHICQRRCGEVCNDEDNCTELIMVTDRCGHECQIACSHQKDFLCKIPCQTILDCGHSCSGTCGKCLQGRLHIPCRKKCKRILICGHPCRANCTEWCPPCEKVCLNACEHSKCSKKCGEPFIQCREPCQWKCQERCPNGFTCTQVCSEDCNRPRCDVPCERIISTCRHKCIALNCEKCICRECEEGIHFEILFRKEDDPRAIFYRLEDCCHIFELSSLDEYMDKKDSEKHVGMKVCPRCTTPILRSKRYGNVIRECRRKIDAVKRKIGCHDITQDRNKVFKATVNLEIKDDRQFFQLCIALTRDKKEVTAIRNQLNFYLRVTKSIEDINSKYKNIILEEKRRNILKELDGLRKWTLIKRFRFSKQELSEFKLELTRVRLSLRVELLMCSLQKLENVPQCDTEWIEMTKKELNSGEKLNVMMGKTVEIKLKQLEKQYPHSGLGISDDERIMVLKAMGFSQKGHVYAIGDCGGAMTEGKCPECQETIGGSTHRLMDDNQLASKMDGAKFSAWSEQANMQNYDVVANLDEML</sequence>
<keyword evidence="2" id="KW-0963">Cytoplasm</keyword>
<comment type="subcellular location">
    <subcellularLocation>
        <location evidence="1">Cytoplasm</location>
    </subcellularLocation>
</comment>
<dbReference type="GO" id="GO:0005737">
    <property type="term" value="C:cytoplasm"/>
    <property type="evidence" value="ECO:0007669"/>
    <property type="project" value="UniProtKB-SubCell"/>
</dbReference>
<dbReference type="Proteomes" id="UP001634394">
    <property type="component" value="Unassembled WGS sequence"/>
</dbReference>
<feature type="compositionally biased region" description="Polar residues" evidence="7">
    <location>
        <begin position="118"/>
        <end position="130"/>
    </location>
</feature>
<feature type="region of interest" description="Disordered" evidence="7">
    <location>
        <begin position="37"/>
        <end position="60"/>
    </location>
</feature>
<dbReference type="InterPro" id="IPR046439">
    <property type="entry name" value="ZF_RZ_dom"/>
</dbReference>
<dbReference type="GO" id="GO:0008270">
    <property type="term" value="F:zinc ion binding"/>
    <property type="evidence" value="ECO:0007669"/>
    <property type="project" value="UniProtKB-KW"/>
</dbReference>
<feature type="region of interest" description="Disordered" evidence="7">
    <location>
        <begin position="238"/>
        <end position="265"/>
    </location>
</feature>
<dbReference type="GO" id="GO:0002376">
    <property type="term" value="P:immune system process"/>
    <property type="evidence" value="ECO:0007669"/>
    <property type="project" value="UniProtKB-KW"/>
</dbReference>
<dbReference type="InterPro" id="IPR047187">
    <property type="entry name" value="SF1_C_Upf1"/>
</dbReference>
<evidence type="ECO:0000313" key="10">
    <source>
        <dbReference type="Proteomes" id="UP001634394"/>
    </source>
</evidence>